<name>A0A3R7A7B8_9STRA</name>
<proteinExistence type="predicted"/>
<evidence type="ECO:0000256" key="1">
    <source>
        <dbReference type="SAM" id="SignalP"/>
    </source>
</evidence>
<evidence type="ECO:0000259" key="2">
    <source>
        <dbReference type="PROSITE" id="PS50195"/>
    </source>
</evidence>
<dbReference type="InterPro" id="IPR001683">
    <property type="entry name" value="PX_dom"/>
</dbReference>
<protein>
    <recommendedName>
        <fullName evidence="2">PX domain-containing protein</fullName>
    </recommendedName>
</protein>
<keyword evidence="4" id="KW-1185">Reference proteome</keyword>
<feature type="domain" description="PX" evidence="2">
    <location>
        <begin position="22"/>
        <end position="156"/>
    </location>
</feature>
<keyword evidence="1" id="KW-0732">Signal</keyword>
<comment type="caution">
    <text evidence="3">The sequence shown here is derived from an EMBL/GenBank/DDBJ whole genome shotgun (WGS) entry which is preliminary data.</text>
</comment>
<dbReference type="InterPro" id="IPR036871">
    <property type="entry name" value="PX_dom_sf"/>
</dbReference>
<feature type="signal peptide" evidence="1">
    <location>
        <begin position="1"/>
        <end position="24"/>
    </location>
</feature>
<dbReference type="EMBL" id="QUSY01000606">
    <property type="protein sequence ID" value="RHY28303.1"/>
    <property type="molecule type" value="Genomic_DNA"/>
</dbReference>
<reference evidence="3 4" key="1">
    <citation type="submission" date="2018-08" db="EMBL/GenBank/DDBJ databases">
        <title>Aphanomyces genome sequencing and annotation.</title>
        <authorList>
            <person name="Minardi D."/>
            <person name="Oidtmann B."/>
            <person name="Van Der Giezen M."/>
            <person name="Studholme D.J."/>
        </authorList>
    </citation>
    <scope>NUCLEOTIDE SEQUENCE [LARGE SCALE GENOMIC DNA]</scope>
    <source>
        <strain evidence="3 4">NJM0002</strain>
    </source>
</reference>
<feature type="chain" id="PRO_5018711434" description="PX domain-containing protein" evidence="1">
    <location>
        <begin position="25"/>
        <end position="214"/>
    </location>
</feature>
<dbReference type="Proteomes" id="UP000285060">
    <property type="component" value="Unassembled WGS sequence"/>
</dbReference>
<dbReference type="VEuPathDB" id="FungiDB:H310_06101"/>
<dbReference type="AlphaFoldDB" id="A0A3R7A7B8"/>
<dbReference type="CDD" id="cd06093">
    <property type="entry name" value="PX_domain"/>
    <property type="match status" value="1"/>
</dbReference>
<sequence length="214" mass="23748">MSPHSATHAAPNTILLSMVFKVHAISPVSAKVVAVGEINRVIVYILRVDCGGRTKYVSRRYSEFRDLMKEIHAYATTPRRADSCQICCDVMSLGLNRSDGFPRRKLLHSESLAVARMEELSVFVKNLMISTQGLLDESCAIPAKLRSFFLLPSSHTSTSLGPKGDDIDAGMVYLTTVQLRMIRQTDAADFQNDTEINSPPTNALHRQHSLVIYP</sequence>
<evidence type="ECO:0000313" key="4">
    <source>
        <dbReference type="Proteomes" id="UP000285060"/>
    </source>
</evidence>
<evidence type="ECO:0000313" key="3">
    <source>
        <dbReference type="EMBL" id="RHY28303.1"/>
    </source>
</evidence>
<organism evidence="3 4">
    <name type="scientific">Aphanomyces invadans</name>
    <dbReference type="NCBI Taxonomy" id="157072"/>
    <lineage>
        <taxon>Eukaryota</taxon>
        <taxon>Sar</taxon>
        <taxon>Stramenopiles</taxon>
        <taxon>Oomycota</taxon>
        <taxon>Saprolegniomycetes</taxon>
        <taxon>Saprolegniales</taxon>
        <taxon>Verrucalvaceae</taxon>
        <taxon>Aphanomyces</taxon>
    </lineage>
</organism>
<dbReference type="GO" id="GO:0035091">
    <property type="term" value="F:phosphatidylinositol binding"/>
    <property type="evidence" value="ECO:0007669"/>
    <property type="project" value="InterPro"/>
</dbReference>
<dbReference type="PROSITE" id="PS50195">
    <property type="entry name" value="PX"/>
    <property type="match status" value="1"/>
</dbReference>
<accession>A0A3R7A7B8</accession>
<gene>
    <name evidence="3" type="ORF">DYB32_006080</name>
</gene>
<dbReference type="SUPFAM" id="SSF64268">
    <property type="entry name" value="PX domain"/>
    <property type="match status" value="1"/>
</dbReference>
<dbReference type="Gene3D" id="3.30.1520.10">
    <property type="entry name" value="Phox-like domain"/>
    <property type="match status" value="1"/>
</dbReference>